<evidence type="ECO:0000256" key="9">
    <source>
        <dbReference type="ARBA" id="ARBA00022753"/>
    </source>
</evidence>
<dbReference type="EMBL" id="JABSTV010001250">
    <property type="protein sequence ID" value="KAH7957607.1"/>
    <property type="molecule type" value="Genomic_DNA"/>
</dbReference>
<name>A0A9D4SXK4_RHISA</name>
<dbReference type="PANTHER" id="PTHR31179">
    <property type="entry name" value="RAB GTPASE-BINDING EFFECTOR PROTEIN"/>
    <property type="match status" value="1"/>
</dbReference>
<keyword evidence="10 14" id="KW-0863">Zinc-finger</keyword>
<evidence type="ECO:0000256" key="13">
    <source>
        <dbReference type="ARBA" id="ARBA00023054"/>
    </source>
</evidence>
<keyword evidence="5" id="KW-0963">Cytoplasm</keyword>
<feature type="coiled-coil region" evidence="15">
    <location>
        <begin position="289"/>
        <end position="323"/>
    </location>
</feature>
<evidence type="ECO:0000256" key="2">
    <source>
        <dbReference type="ARBA" id="ARBA00004496"/>
    </source>
</evidence>
<dbReference type="InterPro" id="IPR000306">
    <property type="entry name" value="Znf_FYVE"/>
</dbReference>
<dbReference type="GO" id="GO:0006897">
    <property type="term" value="P:endocytosis"/>
    <property type="evidence" value="ECO:0007669"/>
    <property type="project" value="UniProtKB-KW"/>
</dbReference>
<evidence type="ECO:0000256" key="5">
    <source>
        <dbReference type="ARBA" id="ARBA00022490"/>
    </source>
</evidence>
<dbReference type="VEuPathDB" id="VectorBase:RSAN_038715"/>
<comment type="subcellular location">
    <subcellularLocation>
        <location evidence="2">Cytoplasm</location>
    </subcellularLocation>
    <subcellularLocation>
        <location evidence="1">Early endosome</location>
    </subcellularLocation>
</comment>
<dbReference type="GO" id="GO:0008083">
    <property type="term" value="F:growth factor activity"/>
    <property type="evidence" value="ECO:0007669"/>
    <property type="project" value="InterPro"/>
</dbReference>
<dbReference type="Pfam" id="PF03528">
    <property type="entry name" value="Rabaptin"/>
    <property type="match status" value="2"/>
</dbReference>
<dbReference type="SUPFAM" id="SSF103652">
    <property type="entry name" value="G protein-binding domain"/>
    <property type="match status" value="1"/>
</dbReference>
<dbReference type="Pfam" id="PF01363">
    <property type="entry name" value="FYVE"/>
    <property type="match status" value="1"/>
</dbReference>
<dbReference type="Gene3D" id="3.30.40.10">
    <property type="entry name" value="Zinc/RING finger domain, C3HC4 (zinc finger)"/>
    <property type="match status" value="1"/>
</dbReference>
<dbReference type="PRINTS" id="PR01432">
    <property type="entry name" value="RABAPTIN"/>
</dbReference>
<keyword evidence="7" id="KW-0254">Endocytosis</keyword>
<evidence type="ECO:0000256" key="12">
    <source>
        <dbReference type="ARBA" id="ARBA00022927"/>
    </source>
</evidence>
<keyword evidence="11" id="KW-0862">Zinc</keyword>
<evidence type="ECO:0000256" key="8">
    <source>
        <dbReference type="ARBA" id="ARBA00022723"/>
    </source>
</evidence>
<dbReference type="FunFam" id="1.20.5.730:FF:000005">
    <property type="entry name" value="RABaptiN (Rab effector)"/>
    <property type="match status" value="1"/>
</dbReference>
<dbReference type="InterPro" id="IPR017455">
    <property type="entry name" value="Znf_FYVE-rel"/>
</dbReference>
<evidence type="ECO:0000256" key="6">
    <source>
        <dbReference type="ARBA" id="ARBA00022553"/>
    </source>
</evidence>
<accession>A0A9D4SXK4</accession>
<dbReference type="PANTHER" id="PTHR31179:SF7">
    <property type="entry name" value="FYVE-TYPE DOMAIN-CONTAINING PROTEIN"/>
    <property type="match status" value="1"/>
</dbReference>
<dbReference type="GO" id="GO:0015031">
    <property type="term" value="P:protein transport"/>
    <property type="evidence" value="ECO:0007669"/>
    <property type="project" value="UniProtKB-KW"/>
</dbReference>
<dbReference type="AlphaFoldDB" id="A0A9D4SXK4"/>
<evidence type="ECO:0000256" key="15">
    <source>
        <dbReference type="SAM" id="Coils"/>
    </source>
</evidence>
<evidence type="ECO:0000259" key="17">
    <source>
        <dbReference type="PROSITE" id="PS50178"/>
    </source>
</evidence>
<gene>
    <name evidence="18" type="ORF">HPB52_020745</name>
</gene>
<dbReference type="GO" id="GO:0005769">
    <property type="term" value="C:early endosome"/>
    <property type="evidence" value="ECO:0007669"/>
    <property type="project" value="UniProtKB-SubCell"/>
</dbReference>
<dbReference type="Proteomes" id="UP000821837">
    <property type="component" value="Unassembled WGS sequence"/>
</dbReference>
<feature type="region of interest" description="Disordered" evidence="16">
    <location>
        <begin position="1"/>
        <end position="22"/>
    </location>
</feature>
<keyword evidence="9" id="KW-0967">Endosome</keyword>
<dbReference type="CDD" id="cd15739">
    <property type="entry name" value="FYVE_RABE_unchar"/>
    <property type="match status" value="1"/>
</dbReference>
<feature type="region of interest" description="Disordered" evidence="16">
    <location>
        <begin position="474"/>
        <end position="511"/>
    </location>
</feature>
<protein>
    <recommendedName>
        <fullName evidence="17">FYVE-type domain-containing protein</fullName>
    </recommendedName>
</protein>
<dbReference type="SMART" id="SM00064">
    <property type="entry name" value="FYVE"/>
    <property type="match status" value="1"/>
</dbReference>
<keyword evidence="6" id="KW-0597">Phosphoprotein</keyword>
<reference evidence="18" key="1">
    <citation type="journal article" date="2020" name="Cell">
        <title>Large-Scale Comparative Analyses of Tick Genomes Elucidate Their Genetic Diversity and Vector Capacities.</title>
        <authorList>
            <consortium name="Tick Genome and Microbiome Consortium (TIGMIC)"/>
            <person name="Jia N."/>
            <person name="Wang J."/>
            <person name="Shi W."/>
            <person name="Du L."/>
            <person name="Sun Y."/>
            <person name="Zhan W."/>
            <person name="Jiang J.F."/>
            <person name="Wang Q."/>
            <person name="Zhang B."/>
            <person name="Ji P."/>
            <person name="Bell-Sakyi L."/>
            <person name="Cui X.M."/>
            <person name="Yuan T.T."/>
            <person name="Jiang B.G."/>
            <person name="Yang W.F."/>
            <person name="Lam T.T."/>
            <person name="Chang Q.C."/>
            <person name="Ding S.J."/>
            <person name="Wang X.J."/>
            <person name="Zhu J.G."/>
            <person name="Ruan X.D."/>
            <person name="Zhao L."/>
            <person name="Wei J.T."/>
            <person name="Ye R.Z."/>
            <person name="Que T.C."/>
            <person name="Du C.H."/>
            <person name="Zhou Y.H."/>
            <person name="Cheng J.X."/>
            <person name="Dai P.F."/>
            <person name="Guo W.B."/>
            <person name="Han X.H."/>
            <person name="Huang E.J."/>
            <person name="Li L.F."/>
            <person name="Wei W."/>
            <person name="Gao Y.C."/>
            <person name="Liu J.Z."/>
            <person name="Shao H.Z."/>
            <person name="Wang X."/>
            <person name="Wang C.C."/>
            <person name="Yang T.C."/>
            <person name="Huo Q.B."/>
            <person name="Li W."/>
            <person name="Chen H.Y."/>
            <person name="Chen S.E."/>
            <person name="Zhou L.G."/>
            <person name="Ni X.B."/>
            <person name="Tian J.H."/>
            <person name="Sheng Y."/>
            <person name="Liu T."/>
            <person name="Pan Y.S."/>
            <person name="Xia L.Y."/>
            <person name="Li J."/>
            <person name="Zhao F."/>
            <person name="Cao W.C."/>
        </authorList>
    </citation>
    <scope>NUCLEOTIDE SEQUENCE</scope>
    <source>
        <strain evidence="18">Rsan-2018</strain>
    </source>
</reference>
<dbReference type="InterPro" id="IPR011011">
    <property type="entry name" value="Znf_FYVE_PHD"/>
</dbReference>
<feature type="coiled-coil region" evidence="15">
    <location>
        <begin position="777"/>
        <end position="821"/>
    </location>
</feature>
<feature type="coiled-coil region" evidence="15">
    <location>
        <begin position="187"/>
        <end position="235"/>
    </location>
</feature>
<keyword evidence="19" id="KW-1185">Reference proteome</keyword>
<dbReference type="Pfam" id="PF09311">
    <property type="entry name" value="Rab5-bind"/>
    <property type="match status" value="1"/>
</dbReference>
<dbReference type="InterPro" id="IPR003914">
    <property type="entry name" value="Rabaptin"/>
</dbReference>
<proteinExistence type="inferred from homology"/>
<feature type="coiled-coil region" evidence="15">
    <location>
        <begin position="42"/>
        <end position="158"/>
    </location>
</feature>
<dbReference type="SUPFAM" id="SSF57903">
    <property type="entry name" value="FYVE/PHD zinc finger"/>
    <property type="match status" value="1"/>
</dbReference>
<dbReference type="InterPro" id="IPR018514">
    <property type="entry name" value="Rabaptin_CC"/>
</dbReference>
<dbReference type="InterPro" id="IPR013083">
    <property type="entry name" value="Znf_RING/FYVE/PHD"/>
</dbReference>
<organism evidence="18 19">
    <name type="scientific">Rhipicephalus sanguineus</name>
    <name type="common">Brown dog tick</name>
    <name type="synonym">Ixodes sanguineus</name>
    <dbReference type="NCBI Taxonomy" id="34632"/>
    <lineage>
        <taxon>Eukaryota</taxon>
        <taxon>Metazoa</taxon>
        <taxon>Ecdysozoa</taxon>
        <taxon>Arthropoda</taxon>
        <taxon>Chelicerata</taxon>
        <taxon>Arachnida</taxon>
        <taxon>Acari</taxon>
        <taxon>Parasitiformes</taxon>
        <taxon>Ixodida</taxon>
        <taxon>Ixodoidea</taxon>
        <taxon>Ixodidae</taxon>
        <taxon>Rhipicephalinae</taxon>
        <taxon>Rhipicephalus</taxon>
        <taxon>Rhipicephalus</taxon>
    </lineage>
</organism>
<evidence type="ECO:0000256" key="10">
    <source>
        <dbReference type="ARBA" id="ARBA00022771"/>
    </source>
</evidence>
<reference evidence="18" key="2">
    <citation type="submission" date="2021-09" db="EMBL/GenBank/DDBJ databases">
        <authorList>
            <person name="Jia N."/>
            <person name="Wang J."/>
            <person name="Shi W."/>
            <person name="Du L."/>
            <person name="Sun Y."/>
            <person name="Zhan W."/>
            <person name="Jiang J."/>
            <person name="Wang Q."/>
            <person name="Zhang B."/>
            <person name="Ji P."/>
            <person name="Sakyi L.B."/>
            <person name="Cui X."/>
            <person name="Yuan T."/>
            <person name="Jiang B."/>
            <person name="Yang W."/>
            <person name="Lam T.T.-Y."/>
            <person name="Chang Q."/>
            <person name="Ding S."/>
            <person name="Wang X."/>
            <person name="Zhu J."/>
            <person name="Ruan X."/>
            <person name="Zhao L."/>
            <person name="Wei J."/>
            <person name="Que T."/>
            <person name="Du C."/>
            <person name="Cheng J."/>
            <person name="Dai P."/>
            <person name="Han X."/>
            <person name="Huang E."/>
            <person name="Gao Y."/>
            <person name="Liu J."/>
            <person name="Shao H."/>
            <person name="Ye R."/>
            <person name="Li L."/>
            <person name="Wei W."/>
            <person name="Wang X."/>
            <person name="Wang C."/>
            <person name="Huo Q."/>
            <person name="Li W."/>
            <person name="Guo W."/>
            <person name="Chen H."/>
            <person name="Chen S."/>
            <person name="Zhou L."/>
            <person name="Zhou L."/>
            <person name="Ni X."/>
            <person name="Tian J."/>
            <person name="Zhou Y."/>
            <person name="Sheng Y."/>
            <person name="Liu T."/>
            <person name="Pan Y."/>
            <person name="Xia L."/>
            <person name="Li J."/>
            <person name="Zhao F."/>
            <person name="Cao W."/>
        </authorList>
    </citation>
    <scope>NUCLEOTIDE SEQUENCE</scope>
    <source>
        <strain evidence="18">Rsan-2018</strain>
        <tissue evidence="18">Larvae</tissue>
    </source>
</reference>
<feature type="compositionally biased region" description="Low complexity" evidence="16">
    <location>
        <begin position="481"/>
        <end position="495"/>
    </location>
</feature>
<dbReference type="Gene3D" id="1.20.5.730">
    <property type="entry name" value="Single helix bin"/>
    <property type="match status" value="1"/>
</dbReference>
<comment type="caution">
    <text evidence="18">The sequence shown here is derived from an EMBL/GenBank/DDBJ whole genome shotgun (WGS) entry which is preliminary data.</text>
</comment>
<feature type="coiled-coil region" evidence="15">
    <location>
        <begin position="589"/>
        <end position="701"/>
    </location>
</feature>
<dbReference type="PROSITE" id="PS50178">
    <property type="entry name" value="ZF_FYVE"/>
    <property type="match status" value="1"/>
</dbReference>
<evidence type="ECO:0000256" key="1">
    <source>
        <dbReference type="ARBA" id="ARBA00004412"/>
    </source>
</evidence>
<keyword evidence="13 15" id="KW-0175">Coiled coil</keyword>
<evidence type="ECO:0000256" key="16">
    <source>
        <dbReference type="SAM" id="MobiDB-lite"/>
    </source>
</evidence>
<comment type="similarity">
    <text evidence="3">Belongs to the rabaptin family.</text>
</comment>
<keyword evidence="8" id="KW-0479">Metal-binding</keyword>
<keyword evidence="12" id="KW-0653">Protein transport</keyword>
<dbReference type="GO" id="GO:0005096">
    <property type="term" value="F:GTPase activator activity"/>
    <property type="evidence" value="ECO:0007669"/>
    <property type="project" value="InterPro"/>
</dbReference>
<feature type="coiled-coil region" evidence="15">
    <location>
        <begin position="858"/>
        <end position="885"/>
    </location>
</feature>
<evidence type="ECO:0000313" key="19">
    <source>
        <dbReference type="Proteomes" id="UP000821837"/>
    </source>
</evidence>
<evidence type="ECO:0000256" key="11">
    <source>
        <dbReference type="ARBA" id="ARBA00022833"/>
    </source>
</evidence>
<keyword evidence="4" id="KW-0813">Transport</keyword>
<evidence type="ECO:0000256" key="4">
    <source>
        <dbReference type="ARBA" id="ARBA00022448"/>
    </source>
</evidence>
<sequence>MDAKGMDHQSENGDTENAEEGTLLLQLRKEKETMETEFGLKRAKFKELFMQKEEELQAERQQREALGEKLHALQRDLDEARSLLLVAQCEQENELEAERRRHREEMASLQHILKENTEEALRSSGRYEKELVRYKKHSERLEQELHELRAQQAQDREGVLAVVTKSLKQKVGNLSPNPFSSSSDSSVENLEESMRKAQEDAEMLRSLVVPLEEEIKALKDKLRSTDEQLHVYEAAFTGLVHGLGSGTLGDAVRGGSPAEILSHLDDKLTSLCKGLQAEKASRSDLEMYVAVLNTQKTVMQEDMDQLRKQFQEVCNLLEREKREHSCLKRTWQMANDRFLEAQQAHVRDLARLQAVLTADQQRHLAHLRKVDVPPTSPRKKEGENAVAFAATTTGANSELVPCPLQEPELQEALHSVSPLPTSSPKAGHRFMALEPRLFSKASTLPGRKSNDQRMRSSPADLNACKASATLLAAKQNHRRSLSSSDLPSDTDNSLSVPAMKGTEDTRSLGDYSGAAITTGGIGLTGDQLSALSDATPEMEARKSLMEVARTDYDDGLGVGKRVVSDKEWRLLEEELKRLRERLCQPCEMCSNYELQLQQVQRDLDRHTKELATARQDLSRERDYRQQLEQRFADSATDVQQQVSELQSRLGASEAALAETQQAHAECSQRANEELSRLHAQLVSVRDEAEKLSRENQQLLGRYVAKARQLQDQPINLPDSLEELRFQCLQLQEDLIKVQLDKETLEENLRGQILFLRDQASAEMNCKQEIERTLTHEADQLRRQLDQLMGIREQLEKERQLREQKEKSLQACEARLAQLTSQLDERVVSLQRGHDQLTTTKASPYQKFASCCLLAISTQEKLEEEVTRLRGRVQTLQTELDNSEAVQRDFVKLSQSLQVELEKIRQSDSEVRWQHEDDVNECNGCKKGLHSRKEKPHCHHCGKIFCTECLGRVVRSGPKLRPFAVCNVCHTLLDRDTAPYFSSEPPQTPS</sequence>
<feature type="compositionally biased region" description="Basic and acidic residues" evidence="16">
    <location>
        <begin position="1"/>
        <end position="11"/>
    </location>
</feature>
<feature type="domain" description="FYVE-type" evidence="17">
    <location>
        <begin position="915"/>
        <end position="973"/>
    </location>
</feature>
<dbReference type="GO" id="GO:0008270">
    <property type="term" value="F:zinc ion binding"/>
    <property type="evidence" value="ECO:0007669"/>
    <property type="project" value="UniProtKB-KW"/>
</dbReference>
<evidence type="ECO:0000313" key="18">
    <source>
        <dbReference type="EMBL" id="KAH7957607.1"/>
    </source>
</evidence>
<evidence type="ECO:0000256" key="14">
    <source>
        <dbReference type="PROSITE-ProRule" id="PRU00091"/>
    </source>
</evidence>
<dbReference type="InterPro" id="IPR015390">
    <property type="entry name" value="Rabaptin_Rab5-bd_dom"/>
</dbReference>
<evidence type="ECO:0000256" key="7">
    <source>
        <dbReference type="ARBA" id="ARBA00022583"/>
    </source>
</evidence>
<evidence type="ECO:0000256" key="3">
    <source>
        <dbReference type="ARBA" id="ARBA00006603"/>
    </source>
</evidence>